<dbReference type="GO" id="GO:0030288">
    <property type="term" value="C:outer membrane-bounded periplasmic space"/>
    <property type="evidence" value="ECO:0007669"/>
    <property type="project" value="TreeGrafter"/>
</dbReference>
<dbReference type="Gene3D" id="2.30.42.10">
    <property type="match status" value="1"/>
</dbReference>
<protein>
    <submittedName>
        <fullName evidence="3">PDZ domain-containing protein</fullName>
    </submittedName>
</protein>
<reference evidence="3 4" key="1">
    <citation type="submission" date="2018-06" db="EMBL/GenBank/DDBJ databases">
        <title>Genomic Encyclopedia of Type Strains, Phase IV (KMG-IV): sequencing the most valuable type-strain genomes for metagenomic binning, comparative biology and taxonomic classification.</title>
        <authorList>
            <person name="Goeker M."/>
        </authorList>
    </citation>
    <scope>NUCLEOTIDE SEQUENCE [LARGE SCALE GENOMIC DNA]</scope>
    <source>
        <strain evidence="3 4">DSM 18048</strain>
    </source>
</reference>
<dbReference type="PANTHER" id="PTHR32060">
    <property type="entry name" value="TAIL-SPECIFIC PROTEASE"/>
    <property type="match status" value="1"/>
</dbReference>
<dbReference type="Proteomes" id="UP000248326">
    <property type="component" value="Unassembled WGS sequence"/>
</dbReference>
<name>A0A318SG21_9DEIO</name>
<dbReference type="EMBL" id="QJSX01000030">
    <property type="protein sequence ID" value="PYE48366.1"/>
    <property type="molecule type" value="Genomic_DNA"/>
</dbReference>
<accession>A0A318SG21</accession>
<dbReference type="InterPro" id="IPR041489">
    <property type="entry name" value="PDZ_6"/>
</dbReference>
<gene>
    <name evidence="3" type="ORF">DES52_1309</name>
</gene>
<dbReference type="SMART" id="SM00228">
    <property type="entry name" value="PDZ"/>
    <property type="match status" value="1"/>
</dbReference>
<dbReference type="PANTHER" id="PTHR32060:SF30">
    <property type="entry name" value="CARBOXY-TERMINAL PROCESSING PROTEASE CTPA"/>
    <property type="match status" value="1"/>
</dbReference>
<evidence type="ECO:0000313" key="3">
    <source>
        <dbReference type="EMBL" id="PYE48366.1"/>
    </source>
</evidence>
<dbReference type="GO" id="GO:0007165">
    <property type="term" value="P:signal transduction"/>
    <property type="evidence" value="ECO:0007669"/>
    <property type="project" value="TreeGrafter"/>
</dbReference>
<feature type="signal peptide" evidence="1">
    <location>
        <begin position="1"/>
        <end position="21"/>
    </location>
</feature>
<feature type="chain" id="PRO_5016300069" evidence="1">
    <location>
        <begin position="22"/>
        <end position="300"/>
    </location>
</feature>
<evidence type="ECO:0000259" key="2">
    <source>
        <dbReference type="PROSITE" id="PS50106"/>
    </source>
</evidence>
<dbReference type="PROSITE" id="PS50106">
    <property type="entry name" value="PDZ"/>
    <property type="match status" value="1"/>
</dbReference>
<dbReference type="InterPro" id="IPR036034">
    <property type="entry name" value="PDZ_sf"/>
</dbReference>
<dbReference type="AlphaFoldDB" id="A0A318SG21"/>
<organism evidence="3 4">
    <name type="scientific">Deinococcus yavapaiensis KR-236</name>
    <dbReference type="NCBI Taxonomy" id="694435"/>
    <lineage>
        <taxon>Bacteria</taxon>
        <taxon>Thermotogati</taxon>
        <taxon>Deinococcota</taxon>
        <taxon>Deinococci</taxon>
        <taxon>Deinococcales</taxon>
        <taxon>Deinococcaceae</taxon>
        <taxon>Deinococcus</taxon>
    </lineage>
</organism>
<keyword evidence="1" id="KW-0732">Signal</keyword>
<evidence type="ECO:0000313" key="4">
    <source>
        <dbReference type="Proteomes" id="UP000248326"/>
    </source>
</evidence>
<dbReference type="InterPro" id="IPR001478">
    <property type="entry name" value="PDZ"/>
</dbReference>
<dbReference type="Pfam" id="PF17820">
    <property type="entry name" value="PDZ_6"/>
    <property type="match status" value="1"/>
</dbReference>
<feature type="domain" description="PDZ" evidence="2">
    <location>
        <begin position="201"/>
        <end position="282"/>
    </location>
</feature>
<dbReference type="SUPFAM" id="SSF50156">
    <property type="entry name" value="PDZ domain-like"/>
    <property type="match status" value="1"/>
</dbReference>
<evidence type="ECO:0000256" key="1">
    <source>
        <dbReference type="SAM" id="SignalP"/>
    </source>
</evidence>
<comment type="caution">
    <text evidence="3">The sequence shown here is derived from an EMBL/GenBank/DDBJ whole genome shotgun (WGS) entry which is preliminary data.</text>
</comment>
<dbReference type="GO" id="GO:0004175">
    <property type="term" value="F:endopeptidase activity"/>
    <property type="evidence" value="ECO:0007669"/>
    <property type="project" value="TreeGrafter"/>
</dbReference>
<sequence length="300" mass="33169">MIRRFVQLTLSTLILGFAAQAVPVSGTLTGAIVDWPKGKAGEVRLVHNGFPLAKGRVDEQGVFHITLPTSKELQSIYLVPVTTLFFNSEQDCQGKVTVTPEDATGDQFQLDVYQGDKRLGNISMFSAPQIPSPAGSYAAMLVLQRSPTSMKGRITCEHIVQDLDWKLAAGWNFLLLERKGLNQNGLDERRFTNQPLPKSLVWRIYRTYAGAGFEFDMIRRRSDSVFVTDVMPGKPAEKAGLKVGDEIVEVDGRSLKGLNNRTVRERLQGTPGSQFTVSVRRGVGAALMRITMTRVALQED</sequence>
<keyword evidence="4" id="KW-1185">Reference proteome</keyword>
<proteinExistence type="predicted"/>
<dbReference type="CDD" id="cd06782">
    <property type="entry name" value="cpPDZ_CPP-like"/>
    <property type="match status" value="1"/>
</dbReference>